<dbReference type="AlphaFoldDB" id="A0A212IWY8"/>
<protein>
    <submittedName>
        <fullName evidence="1">Uncharacterized protein</fullName>
    </submittedName>
</protein>
<evidence type="ECO:0000313" key="1">
    <source>
        <dbReference type="EMBL" id="SBV91716.1"/>
    </source>
</evidence>
<organism evidence="1">
    <name type="scientific">uncultured Desulfovibrio sp</name>
    <dbReference type="NCBI Taxonomy" id="167968"/>
    <lineage>
        <taxon>Bacteria</taxon>
        <taxon>Pseudomonadati</taxon>
        <taxon>Thermodesulfobacteriota</taxon>
        <taxon>Desulfovibrionia</taxon>
        <taxon>Desulfovibrionales</taxon>
        <taxon>Desulfovibrionaceae</taxon>
        <taxon>Desulfovibrio</taxon>
        <taxon>environmental samples</taxon>
    </lineage>
</organism>
<name>A0A212IWY8_9BACT</name>
<gene>
    <name evidence="1" type="ORF">KM92DES2_10172</name>
</gene>
<reference evidence="1" key="1">
    <citation type="submission" date="2016-04" db="EMBL/GenBank/DDBJ databases">
        <authorList>
            <person name="Evans L.H."/>
            <person name="Alamgir A."/>
            <person name="Owens N."/>
            <person name="Weber N.D."/>
            <person name="Virtaneva K."/>
            <person name="Barbian K."/>
            <person name="Babar A."/>
            <person name="Rosenke K."/>
        </authorList>
    </citation>
    <scope>NUCLEOTIDE SEQUENCE</scope>
    <source>
        <strain evidence="1">92-2</strain>
    </source>
</reference>
<dbReference type="EMBL" id="FLUP01000001">
    <property type="protein sequence ID" value="SBV91716.1"/>
    <property type="molecule type" value="Genomic_DNA"/>
</dbReference>
<proteinExistence type="predicted"/>
<sequence length="21" mass="2578">MLILIRFLFIFCPQTISMPFF</sequence>
<accession>A0A212IWY8</accession>